<reference evidence="2 3" key="1">
    <citation type="journal article" date="2019" name="Genome Biol. Evol.">
        <title>Whole-Genome Sequencing of the Giant Devil Catfish, Bagarius yarrelli.</title>
        <authorList>
            <person name="Jiang W."/>
            <person name="Lv Y."/>
            <person name="Cheng L."/>
            <person name="Yang K."/>
            <person name="Chao B."/>
            <person name="Wang X."/>
            <person name="Li Y."/>
            <person name="Pan X."/>
            <person name="You X."/>
            <person name="Zhang Y."/>
            <person name="Yang J."/>
            <person name="Li J."/>
            <person name="Zhang X."/>
            <person name="Liu S."/>
            <person name="Sun C."/>
            <person name="Yang J."/>
            <person name="Shi Q."/>
        </authorList>
    </citation>
    <scope>NUCLEOTIDE SEQUENCE [LARGE SCALE GENOMIC DNA]</scope>
    <source>
        <strain evidence="2">JWS20170419001</strain>
        <tissue evidence="2">Muscle</tissue>
    </source>
</reference>
<feature type="compositionally biased region" description="Low complexity" evidence="1">
    <location>
        <begin position="193"/>
        <end position="208"/>
    </location>
</feature>
<comment type="caution">
    <text evidence="2">The sequence shown here is derived from an EMBL/GenBank/DDBJ whole genome shotgun (WGS) entry which is preliminary data.</text>
</comment>
<evidence type="ECO:0000313" key="3">
    <source>
        <dbReference type="Proteomes" id="UP000319801"/>
    </source>
</evidence>
<feature type="compositionally biased region" description="Low complexity" evidence="1">
    <location>
        <begin position="371"/>
        <end position="389"/>
    </location>
</feature>
<gene>
    <name evidence="2" type="ORF">Baya_15210</name>
</gene>
<evidence type="ECO:0000313" key="2">
    <source>
        <dbReference type="EMBL" id="TTH54094.1"/>
    </source>
</evidence>
<dbReference type="Proteomes" id="UP000319801">
    <property type="component" value="Unassembled WGS sequence"/>
</dbReference>
<keyword evidence="3" id="KW-1185">Reference proteome</keyword>
<feature type="compositionally biased region" description="Basic and acidic residues" evidence="1">
    <location>
        <begin position="64"/>
        <end position="80"/>
    </location>
</feature>
<protein>
    <submittedName>
        <fullName evidence="2">Serine/arginine repetitive matrix protein 4</fullName>
    </submittedName>
</protein>
<proteinExistence type="predicted"/>
<feature type="region of interest" description="Disordered" evidence="1">
    <location>
        <begin position="274"/>
        <end position="315"/>
    </location>
</feature>
<feature type="region of interest" description="Disordered" evidence="1">
    <location>
        <begin position="59"/>
        <end position="228"/>
    </location>
</feature>
<feature type="compositionally biased region" description="Acidic residues" evidence="1">
    <location>
        <begin position="120"/>
        <end position="131"/>
    </location>
</feature>
<accession>A0A556VBE2</accession>
<name>A0A556VBE2_BAGYA</name>
<dbReference type="EMBL" id="VCAZ01000209">
    <property type="protein sequence ID" value="TTH54094.1"/>
    <property type="molecule type" value="Genomic_DNA"/>
</dbReference>
<feature type="compositionally biased region" description="Basic residues" evidence="1">
    <location>
        <begin position="81"/>
        <end position="103"/>
    </location>
</feature>
<dbReference type="OrthoDB" id="9950700at2759"/>
<evidence type="ECO:0000256" key="1">
    <source>
        <dbReference type="SAM" id="MobiDB-lite"/>
    </source>
</evidence>
<sequence length="417" mass="47881">MDILTDNSWTFIGKFIVHFAFSHRMQTSRKSALMHSLVIANRLSFGSIADITLETSLCVPPKPNETKSEKEEQEVKETERKRHRKHRGRKRHSRRRRRYHRKSSNPQVSRLQSVSTSQEKEEEEELEEEEATQVVHPRPGLESSAVQDSLCIQGKSRTDYDSGNDTSSPPSSKTGVSRAQVTTDRQEKLKFMDNSSDSGNSLSSYESLSKAEHKRERHVHASAFNKLKGDSLSQQEPILTKFSPLGTSPIQEQVSVLQPQESREKKKLQLLREAVETQQEAQQEEKLFTYEEEEERLPQSSGSSENHQCEEEADSLLPPESLVFLKPLEQFVLVESVLPQPQPVTEPRPRSQQEPEPFVVPQSQSQHVTELHLQQQELRLLSQLQPRSPLTHRREHAPGQIKNSESTEKKNRTNKMY</sequence>
<dbReference type="AlphaFoldDB" id="A0A556VBE2"/>
<organism evidence="2 3">
    <name type="scientific">Bagarius yarrelli</name>
    <name type="common">Goonch</name>
    <name type="synonym">Bagrus yarrelli</name>
    <dbReference type="NCBI Taxonomy" id="175774"/>
    <lineage>
        <taxon>Eukaryota</taxon>
        <taxon>Metazoa</taxon>
        <taxon>Chordata</taxon>
        <taxon>Craniata</taxon>
        <taxon>Vertebrata</taxon>
        <taxon>Euteleostomi</taxon>
        <taxon>Actinopterygii</taxon>
        <taxon>Neopterygii</taxon>
        <taxon>Teleostei</taxon>
        <taxon>Ostariophysi</taxon>
        <taxon>Siluriformes</taxon>
        <taxon>Sisoridae</taxon>
        <taxon>Sisorinae</taxon>
        <taxon>Bagarius</taxon>
    </lineage>
</organism>
<feature type="region of interest" description="Disordered" evidence="1">
    <location>
        <begin position="341"/>
        <end position="417"/>
    </location>
</feature>
<feature type="compositionally biased region" description="Polar residues" evidence="1">
    <location>
        <begin position="105"/>
        <end position="117"/>
    </location>
</feature>
<feature type="compositionally biased region" description="Polar residues" evidence="1">
    <location>
        <begin position="161"/>
        <end position="183"/>
    </location>
</feature>